<dbReference type="AlphaFoldDB" id="A0A1Q3BS04"/>
<sequence>MALRYRRVKQITRFLPQICAGNRYVQKFEQVSLLHPLPNAIQKINTKFFEKGCCCCCCLRYSTIKSQVSHESRNEVDLLSFIEHSLNEIQGPNHCWLNKVEGHTDFFNKDGTFLVLAGQFLETSQTVGCDPIIMFENLKLLQRRFPHLHAMVIQSGSSIFSATDQTYILQLIMKEYITFPFLLSNKNFSETENGACYILFKDFKNPIVYNERNLDLGMLIKAIEEVNVQQNESASLVNNYRSTWVKQPDIIKEPQSCSSLLNLLLYFPGCISADESGNRLFLSDSNHHRIIICGGNGKILDCIGSYPGFEDGEFESAKLFRPAASYYDFAEDCLYIVDSENNAIRRADLGTRVLETLYPTCSVSKKNSNLWTWIMNKLGFGRDVDMKSVEFDSLSLSSPWHLVKAVDNTFFVISRSFQTLWIMDSDSGQIKEVVKGFPNIVDICGLILEKVSILKQMPLEWLQQQADVDLYPKELPDARLISSFTTFQNHLIICDMVGQRVLKLNRESGVSANFQLSNFGILGLPYWLSSSLEKVYAFSDGVHGGWTDHLQCFRLLPGRIHIRLSVEIPVGTDLVETLQEGCIWRQARGAAIEVSGAEGVVGALEKVGVAQQWYDELDNLAFLTPESELSVEDDSTTDDVELQDGRVHIDCAVNTSPGTSEVIIYAALYLQLKRDPDLRNGTQEQYATRIAEILNPRSSGGMGRDLCIQFLLKLNRDLRDVIFMKPLNVRIKLDTLNHPKADNNKDIILTDSSIQVNVSLKTQLCNTISQ</sequence>
<protein>
    <recommendedName>
        <fullName evidence="3">NHL domain-containing protein</fullName>
    </recommendedName>
</protein>
<reference evidence="2" key="1">
    <citation type="submission" date="2016-04" db="EMBL/GenBank/DDBJ databases">
        <title>Cephalotus genome sequencing.</title>
        <authorList>
            <person name="Fukushima K."/>
            <person name="Hasebe M."/>
            <person name="Fang X."/>
        </authorList>
    </citation>
    <scope>NUCLEOTIDE SEQUENCE [LARGE SCALE GENOMIC DNA]</scope>
    <source>
        <strain evidence="2">cv. St1</strain>
    </source>
</reference>
<organism evidence="1 2">
    <name type="scientific">Cephalotus follicularis</name>
    <name type="common">Albany pitcher plant</name>
    <dbReference type="NCBI Taxonomy" id="3775"/>
    <lineage>
        <taxon>Eukaryota</taxon>
        <taxon>Viridiplantae</taxon>
        <taxon>Streptophyta</taxon>
        <taxon>Embryophyta</taxon>
        <taxon>Tracheophyta</taxon>
        <taxon>Spermatophyta</taxon>
        <taxon>Magnoliopsida</taxon>
        <taxon>eudicotyledons</taxon>
        <taxon>Gunneridae</taxon>
        <taxon>Pentapetalae</taxon>
        <taxon>rosids</taxon>
        <taxon>fabids</taxon>
        <taxon>Oxalidales</taxon>
        <taxon>Cephalotaceae</taxon>
        <taxon>Cephalotus</taxon>
    </lineage>
</organism>
<accession>A0A1Q3BS04</accession>
<dbReference type="InterPro" id="IPR011042">
    <property type="entry name" value="6-blade_b-propeller_TolB-like"/>
</dbReference>
<dbReference type="InParanoid" id="A0A1Q3BS04"/>
<comment type="caution">
    <text evidence="1">The sequence shown here is derived from an EMBL/GenBank/DDBJ whole genome shotgun (WGS) entry which is preliminary data.</text>
</comment>
<dbReference type="Proteomes" id="UP000187406">
    <property type="component" value="Unassembled WGS sequence"/>
</dbReference>
<dbReference type="OrthoDB" id="273823at2759"/>
<gene>
    <name evidence="1" type="ORF">CFOL_v3_14182</name>
</gene>
<proteinExistence type="predicted"/>
<dbReference type="STRING" id="3775.A0A1Q3BS04"/>
<dbReference type="PANTHER" id="PTHR46388:SF3">
    <property type="entry name" value="DUF1618 DOMAIN-CONTAINING PROTEIN"/>
    <property type="match status" value="1"/>
</dbReference>
<dbReference type="PANTHER" id="PTHR46388">
    <property type="entry name" value="NHL REPEAT-CONTAINING PROTEIN 2"/>
    <property type="match status" value="1"/>
</dbReference>
<evidence type="ECO:0000313" key="2">
    <source>
        <dbReference type="Proteomes" id="UP000187406"/>
    </source>
</evidence>
<name>A0A1Q3BS04_CEPFO</name>
<dbReference type="FunCoup" id="A0A1Q3BS04">
    <property type="interactions" value="1441"/>
</dbReference>
<dbReference type="SUPFAM" id="SSF63825">
    <property type="entry name" value="YWTD domain"/>
    <property type="match status" value="1"/>
</dbReference>
<keyword evidence="2" id="KW-1185">Reference proteome</keyword>
<evidence type="ECO:0008006" key="3">
    <source>
        <dbReference type="Google" id="ProtNLM"/>
    </source>
</evidence>
<dbReference type="EMBL" id="BDDD01000833">
    <property type="protein sequence ID" value="GAV70684.1"/>
    <property type="molecule type" value="Genomic_DNA"/>
</dbReference>
<evidence type="ECO:0000313" key="1">
    <source>
        <dbReference type="EMBL" id="GAV70684.1"/>
    </source>
</evidence>
<dbReference type="FunFam" id="2.120.10.30:FF:000108">
    <property type="entry name" value="NHL domain-containing protein"/>
    <property type="match status" value="1"/>
</dbReference>
<dbReference type="Gene3D" id="2.120.10.30">
    <property type="entry name" value="TolB, C-terminal domain"/>
    <property type="match status" value="1"/>
</dbReference>